<dbReference type="Proteomes" id="UP000000366">
    <property type="component" value="Chromosome"/>
</dbReference>
<keyword evidence="1" id="KW-0620">Polyamine biosynthesis</keyword>
<gene>
    <name evidence="3" type="ordered locus">Mpe_A3059</name>
</gene>
<keyword evidence="4" id="KW-1185">Reference proteome</keyword>
<dbReference type="KEGG" id="mpt:Mpe_A3059"/>
<evidence type="ECO:0000256" key="1">
    <source>
        <dbReference type="ARBA" id="ARBA00023115"/>
    </source>
</evidence>
<dbReference type="PANTHER" id="PTHR43317:SF1">
    <property type="entry name" value="THERMOSPERMINE SYNTHASE ACAULIS5"/>
    <property type="match status" value="1"/>
</dbReference>
<dbReference type="PANTHER" id="PTHR43317">
    <property type="entry name" value="THERMOSPERMINE SYNTHASE ACAULIS5"/>
    <property type="match status" value="1"/>
</dbReference>
<dbReference type="InterPro" id="IPR029063">
    <property type="entry name" value="SAM-dependent_MTases_sf"/>
</dbReference>
<dbReference type="AlphaFoldDB" id="A2SKC3"/>
<sequence>MGRVRHLPARRQPGQRDPRRAAQRPGRPAPACAALAGRGPQRWGVGAVGAPHRRARAGGAPAALHQPRQRQLVFRAQARGLAGGLRTTRTDPYLLMATSRKPKSPTLAPATMSEFDGVRYLHLGTPWVQGAMRIAKPQKIELEYVQRMMAWMLLSDRLHGAAVEKDPDGEPPHAVQLGLGAAAITRFCHKKLRWRTTAVEINPSVIGVCRMWFKLPADDARLAVIEADAGAYAADAAHAGQADALCVDLYDHDAAAPVLDDEAFYRGCRALLAEGGVMSVNLFGRDVSFDRSARRIAAVFGADRILMLKPTREGNTILLAWRGSDRPGREELERRAAAIEAKFDLPARKWLKLLQNLPERLPTAA</sequence>
<dbReference type="Gene3D" id="3.40.50.150">
    <property type="entry name" value="Vaccinia Virus protein VP39"/>
    <property type="match status" value="1"/>
</dbReference>
<dbReference type="eggNOG" id="COG0421">
    <property type="taxonomic scope" value="Bacteria"/>
</dbReference>
<protein>
    <submittedName>
        <fullName evidence="3">Spermidine synthase-like protein</fullName>
    </submittedName>
</protein>
<name>A2SKC3_METPP</name>
<accession>A2SKC3</accession>
<reference evidence="3 4" key="1">
    <citation type="journal article" date="2007" name="J. Bacteriol.">
        <title>Whole-genome analysis of the methyl tert-butyl ether-degrading beta-proteobacterium Methylibium petroleiphilum PM1.</title>
        <authorList>
            <person name="Kane S.R."/>
            <person name="Chakicherla A.Y."/>
            <person name="Chain P.S.G."/>
            <person name="Schmidt R."/>
            <person name="Shin M.W."/>
            <person name="Legler T.C."/>
            <person name="Scow K.M."/>
            <person name="Larimer F.W."/>
            <person name="Lucas S.M."/>
            <person name="Richardson P.M."/>
            <person name="Hristova K.R."/>
        </authorList>
    </citation>
    <scope>NUCLEOTIDE SEQUENCE [LARGE SCALE GENOMIC DNA]</scope>
    <source>
        <strain evidence="4">ATCC BAA-1232 / LMG 22953 / PM1</strain>
    </source>
</reference>
<dbReference type="HOGENOM" id="CLU_060070_0_1_4"/>
<evidence type="ECO:0000256" key="2">
    <source>
        <dbReference type="SAM" id="MobiDB-lite"/>
    </source>
</evidence>
<dbReference type="GO" id="GO:0006596">
    <property type="term" value="P:polyamine biosynthetic process"/>
    <property type="evidence" value="ECO:0007669"/>
    <property type="project" value="UniProtKB-KW"/>
</dbReference>
<dbReference type="SUPFAM" id="SSF53335">
    <property type="entry name" value="S-adenosyl-L-methionine-dependent methyltransferases"/>
    <property type="match status" value="1"/>
</dbReference>
<organism evidence="3 4">
    <name type="scientific">Methylibium petroleiphilum (strain ATCC BAA-1232 / LMG 22953 / PM1)</name>
    <dbReference type="NCBI Taxonomy" id="420662"/>
    <lineage>
        <taxon>Bacteria</taxon>
        <taxon>Pseudomonadati</taxon>
        <taxon>Pseudomonadota</taxon>
        <taxon>Betaproteobacteria</taxon>
        <taxon>Burkholderiales</taxon>
        <taxon>Sphaerotilaceae</taxon>
        <taxon>Methylibium</taxon>
    </lineage>
</organism>
<dbReference type="EMBL" id="CP000555">
    <property type="protein sequence ID" value="ABM96012.1"/>
    <property type="molecule type" value="Genomic_DNA"/>
</dbReference>
<feature type="region of interest" description="Disordered" evidence="2">
    <location>
        <begin position="1"/>
        <end position="31"/>
    </location>
</feature>
<proteinExistence type="predicted"/>
<dbReference type="STRING" id="420662.Mpe_A3059"/>
<dbReference type="Pfam" id="PF01564">
    <property type="entry name" value="Spermine_synth"/>
    <property type="match status" value="1"/>
</dbReference>
<evidence type="ECO:0000313" key="3">
    <source>
        <dbReference type="EMBL" id="ABM96012.1"/>
    </source>
</evidence>
<evidence type="ECO:0000313" key="4">
    <source>
        <dbReference type="Proteomes" id="UP000000366"/>
    </source>
</evidence>